<feature type="transmembrane region" description="Helical" evidence="1">
    <location>
        <begin position="31"/>
        <end position="55"/>
    </location>
</feature>
<dbReference type="KEGG" id="vg:29125120"/>
<evidence type="ECO:0000313" key="3">
    <source>
        <dbReference type="Proteomes" id="UP000201371"/>
    </source>
</evidence>
<accession>A0A142K9B9</accession>
<keyword evidence="1" id="KW-1133">Transmembrane helix</keyword>
<dbReference type="GeneID" id="29125120"/>
<gene>
    <name evidence="2" type="primary">158</name>
    <name evidence="2" type="ORF">SEA_YVONNETASTIC_158</name>
</gene>
<evidence type="ECO:0000256" key="1">
    <source>
        <dbReference type="SAM" id="Phobius"/>
    </source>
</evidence>
<dbReference type="EMBL" id="KU963248">
    <property type="protein sequence ID" value="AMS02702.1"/>
    <property type="molecule type" value="Genomic_DNA"/>
</dbReference>
<organism evidence="2 3">
    <name type="scientific">Gordonia phage Yvonnetastic</name>
    <dbReference type="NCBI Taxonomy" id="1821566"/>
    <lineage>
        <taxon>Viruses</taxon>
        <taxon>Duplodnaviria</taxon>
        <taxon>Heunggongvirae</taxon>
        <taxon>Uroviricota</taxon>
        <taxon>Caudoviricetes</taxon>
        <taxon>Yvonnevirus</taxon>
        <taxon>Yvonnevirus yvonnetastic</taxon>
        <taxon>Gordonia virus Yvonnetastic</taxon>
    </lineage>
</organism>
<name>A0A142K9B9_9CAUD</name>
<proteinExistence type="predicted"/>
<dbReference type="RefSeq" id="YP_009301212.1">
    <property type="nucleotide sequence ID" value="NC_031230.1"/>
</dbReference>
<evidence type="ECO:0000313" key="2">
    <source>
        <dbReference type="EMBL" id="AMS02702.1"/>
    </source>
</evidence>
<sequence>MSDLEVDEFLIILCQIALVIAKLLNPDLASWWMILLPLEVGVGLYLLSIAVIWIVTRDMREDEVQ</sequence>
<reference evidence="3" key="1">
    <citation type="submission" date="2016-03" db="EMBL/GenBank/DDBJ databases">
        <authorList>
            <person name="Ploux O."/>
        </authorList>
    </citation>
    <scope>NUCLEOTIDE SEQUENCE [LARGE SCALE GENOMIC DNA]</scope>
</reference>
<dbReference type="Proteomes" id="UP000201371">
    <property type="component" value="Segment"/>
</dbReference>
<keyword evidence="1" id="KW-0472">Membrane</keyword>
<keyword evidence="1" id="KW-0812">Transmembrane</keyword>
<protein>
    <submittedName>
        <fullName evidence="2">Uncharacterized protein</fullName>
    </submittedName>
</protein>
<keyword evidence="3" id="KW-1185">Reference proteome</keyword>